<dbReference type="InterPro" id="IPR036291">
    <property type="entry name" value="NAD(P)-bd_dom_sf"/>
</dbReference>
<comment type="caution">
    <text evidence="1">The sequence shown here is derived from an EMBL/GenBank/DDBJ whole genome shotgun (WGS) entry which is preliminary data.</text>
</comment>
<sequence>MSSVRSDAQSSGNVIRIGPVDGIVDVEEPMHVVVLGYGEVEDPFHVWVTETNVELFERLRELATGASWKEKRQIAVLVTEPPGGRANPDAVAAVESVRGAVLSLAVELGPAVRLNIVVARQAADAAQVLRYLASPDADYVTGSTFDLRETA</sequence>
<dbReference type="EMBL" id="JAERRG010000001">
    <property type="protein sequence ID" value="MBL1110980.1"/>
    <property type="molecule type" value="Genomic_DNA"/>
</dbReference>
<reference evidence="1 2" key="1">
    <citation type="submission" date="2021-01" db="EMBL/GenBank/DDBJ databases">
        <title>WGS of actinomycetes isolated from Thailand.</title>
        <authorList>
            <person name="Thawai C."/>
        </authorList>
    </citation>
    <scope>NUCLEOTIDE SEQUENCE [LARGE SCALE GENOMIC DNA]</scope>
    <source>
        <strain evidence="1 2">CA3R110</strain>
    </source>
</reference>
<evidence type="ECO:0000313" key="2">
    <source>
        <dbReference type="Proteomes" id="UP000621510"/>
    </source>
</evidence>
<gene>
    <name evidence="1" type="ORF">JK364_00915</name>
</gene>
<keyword evidence="2" id="KW-1185">Reference proteome</keyword>
<dbReference type="Gene3D" id="3.40.50.720">
    <property type="entry name" value="NAD(P)-binding Rossmann-like Domain"/>
    <property type="match status" value="1"/>
</dbReference>
<dbReference type="SUPFAM" id="SSF51735">
    <property type="entry name" value="NAD(P)-binding Rossmann-fold domains"/>
    <property type="match status" value="1"/>
</dbReference>
<proteinExistence type="predicted"/>
<accession>A0ABS1PG15</accession>
<name>A0ABS1PG15_9ACTN</name>
<evidence type="ECO:0000313" key="1">
    <source>
        <dbReference type="EMBL" id="MBL1110980.1"/>
    </source>
</evidence>
<dbReference type="RefSeq" id="WP_201846469.1">
    <property type="nucleotide sequence ID" value="NZ_JAERRG010000001.1"/>
</dbReference>
<organism evidence="1 2">
    <name type="scientific">Streptomyces endocoffeicus</name>
    <dbReference type="NCBI Taxonomy" id="2898945"/>
    <lineage>
        <taxon>Bacteria</taxon>
        <taxon>Bacillati</taxon>
        <taxon>Actinomycetota</taxon>
        <taxon>Actinomycetes</taxon>
        <taxon>Kitasatosporales</taxon>
        <taxon>Streptomycetaceae</taxon>
        <taxon>Streptomyces</taxon>
    </lineage>
</organism>
<dbReference type="Proteomes" id="UP000621510">
    <property type="component" value="Unassembled WGS sequence"/>
</dbReference>
<protein>
    <submittedName>
        <fullName evidence="1">Uncharacterized protein</fullName>
    </submittedName>
</protein>